<evidence type="ECO:0000256" key="1">
    <source>
        <dbReference type="SAM" id="Phobius"/>
    </source>
</evidence>
<evidence type="ECO:0000313" key="2">
    <source>
        <dbReference type="EMBL" id="KAG8238462.1"/>
    </source>
</evidence>
<reference evidence="2" key="2">
    <citation type="submission" date="2017-10" db="EMBL/GenBank/DDBJ databases">
        <title>Ladona fulva Genome sequencing and assembly.</title>
        <authorList>
            <person name="Murali S."/>
            <person name="Richards S."/>
            <person name="Bandaranaike D."/>
            <person name="Bellair M."/>
            <person name="Blankenburg K."/>
            <person name="Chao H."/>
            <person name="Dinh H."/>
            <person name="Doddapaneni H."/>
            <person name="Dugan-Rocha S."/>
            <person name="Elkadiri S."/>
            <person name="Gnanaolivu R."/>
            <person name="Hernandez B."/>
            <person name="Skinner E."/>
            <person name="Javaid M."/>
            <person name="Lee S."/>
            <person name="Li M."/>
            <person name="Ming W."/>
            <person name="Munidasa M."/>
            <person name="Muniz J."/>
            <person name="Nguyen L."/>
            <person name="Hughes D."/>
            <person name="Osuji N."/>
            <person name="Pu L.-L."/>
            <person name="Puazo M."/>
            <person name="Qu C."/>
            <person name="Quiroz J."/>
            <person name="Raj R."/>
            <person name="Weissenberger G."/>
            <person name="Xin Y."/>
            <person name="Zou X."/>
            <person name="Han Y."/>
            <person name="Worley K."/>
            <person name="Muzny D."/>
            <person name="Gibbs R."/>
        </authorList>
    </citation>
    <scope>NUCLEOTIDE SEQUENCE</scope>
    <source>
        <strain evidence="2">Sampled in the wild</strain>
    </source>
</reference>
<comment type="caution">
    <text evidence="2">The sequence shown here is derived from an EMBL/GenBank/DDBJ whole genome shotgun (WGS) entry which is preliminary data.</text>
</comment>
<dbReference type="AlphaFoldDB" id="A0A8K0P9V2"/>
<accession>A0A8K0P9V2</accession>
<evidence type="ECO:0000313" key="3">
    <source>
        <dbReference type="Proteomes" id="UP000792457"/>
    </source>
</evidence>
<dbReference type="EMBL" id="KZ309355">
    <property type="protein sequence ID" value="KAG8238462.1"/>
    <property type="molecule type" value="Genomic_DNA"/>
</dbReference>
<sequence length="147" mass="16946">MTVCIQPIKLNSKHIHWRKKKEGETYRLLTEIFPQTGKWVFLVTRYASLVLAIFLIRLLSANCLTANELKRNKSGNCSPQGAINILLVSSSWVASSSQFLVNDEENFYALNCLMTVKTECHDYYPLLTFLTLYTERVIKYISEFAVK</sequence>
<gene>
    <name evidence="2" type="ORF">J437_LFUL016919</name>
</gene>
<protein>
    <submittedName>
        <fullName evidence="2">Uncharacterized protein</fullName>
    </submittedName>
</protein>
<keyword evidence="1" id="KW-0472">Membrane</keyword>
<organism evidence="2 3">
    <name type="scientific">Ladona fulva</name>
    <name type="common">Scarce chaser dragonfly</name>
    <name type="synonym">Libellula fulva</name>
    <dbReference type="NCBI Taxonomy" id="123851"/>
    <lineage>
        <taxon>Eukaryota</taxon>
        <taxon>Metazoa</taxon>
        <taxon>Ecdysozoa</taxon>
        <taxon>Arthropoda</taxon>
        <taxon>Hexapoda</taxon>
        <taxon>Insecta</taxon>
        <taxon>Pterygota</taxon>
        <taxon>Palaeoptera</taxon>
        <taxon>Odonata</taxon>
        <taxon>Epiprocta</taxon>
        <taxon>Anisoptera</taxon>
        <taxon>Libelluloidea</taxon>
        <taxon>Libellulidae</taxon>
        <taxon>Ladona</taxon>
    </lineage>
</organism>
<feature type="transmembrane region" description="Helical" evidence="1">
    <location>
        <begin position="39"/>
        <end position="60"/>
    </location>
</feature>
<proteinExistence type="predicted"/>
<name>A0A8K0P9V2_LADFU</name>
<keyword evidence="3" id="KW-1185">Reference proteome</keyword>
<dbReference type="Proteomes" id="UP000792457">
    <property type="component" value="Unassembled WGS sequence"/>
</dbReference>
<reference evidence="2" key="1">
    <citation type="submission" date="2013-04" db="EMBL/GenBank/DDBJ databases">
        <authorList>
            <person name="Qu J."/>
            <person name="Murali S.C."/>
            <person name="Bandaranaike D."/>
            <person name="Bellair M."/>
            <person name="Blankenburg K."/>
            <person name="Chao H."/>
            <person name="Dinh H."/>
            <person name="Doddapaneni H."/>
            <person name="Downs B."/>
            <person name="Dugan-Rocha S."/>
            <person name="Elkadiri S."/>
            <person name="Gnanaolivu R.D."/>
            <person name="Hernandez B."/>
            <person name="Javaid M."/>
            <person name="Jayaseelan J.C."/>
            <person name="Lee S."/>
            <person name="Li M."/>
            <person name="Ming W."/>
            <person name="Munidasa M."/>
            <person name="Muniz J."/>
            <person name="Nguyen L."/>
            <person name="Ongeri F."/>
            <person name="Osuji N."/>
            <person name="Pu L.-L."/>
            <person name="Puazo M."/>
            <person name="Qu C."/>
            <person name="Quiroz J."/>
            <person name="Raj R."/>
            <person name="Weissenberger G."/>
            <person name="Xin Y."/>
            <person name="Zou X."/>
            <person name="Han Y."/>
            <person name="Richards S."/>
            <person name="Worley K."/>
            <person name="Muzny D."/>
            <person name="Gibbs R."/>
        </authorList>
    </citation>
    <scope>NUCLEOTIDE SEQUENCE</scope>
    <source>
        <strain evidence="2">Sampled in the wild</strain>
    </source>
</reference>
<keyword evidence="1" id="KW-1133">Transmembrane helix</keyword>
<keyword evidence="1" id="KW-0812">Transmembrane</keyword>